<keyword evidence="2" id="KW-1185">Reference proteome</keyword>
<evidence type="ECO:0000313" key="1">
    <source>
        <dbReference type="EnsemblPlants" id="AVESA.00010b.r2.6DG1151700.1.CDS"/>
    </source>
</evidence>
<organism evidence="1 2">
    <name type="scientific">Avena sativa</name>
    <name type="common">Oat</name>
    <dbReference type="NCBI Taxonomy" id="4498"/>
    <lineage>
        <taxon>Eukaryota</taxon>
        <taxon>Viridiplantae</taxon>
        <taxon>Streptophyta</taxon>
        <taxon>Embryophyta</taxon>
        <taxon>Tracheophyta</taxon>
        <taxon>Spermatophyta</taxon>
        <taxon>Magnoliopsida</taxon>
        <taxon>Liliopsida</taxon>
        <taxon>Poales</taxon>
        <taxon>Poaceae</taxon>
        <taxon>BOP clade</taxon>
        <taxon>Pooideae</taxon>
        <taxon>Poodae</taxon>
        <taxon>Poeae</taxon>
        <taxon>Poeae Chloroplast Group 1 (Aveneae type)</taxon>
        <taxon>Aveninae</taxon>
        <taxon>Avena</taxon>
    </lineage>
</organism>
<name>A0ACD5ZEW1_AVESA</name>
<reference evidence="1" key="1">
    <citation type="submission" date="2021-05" db="EMBL/GenBank/DDBJ databases">
        <authorList>
            <person name="Scholz U."/>
            <person name="Mascher M."/>
            <person name="Fiebig A."/>
        </authorList>
    </citation>
    <scope>NUCLEOTIDE SEQUENCE [LARGE SCALE GENOMIC DNA]</scope>
</reference>
<proteinExistence type="predicted"/>
<dbReference type="EnsemblPlants" id="AVESA.00010b.r2.6DG1151700.1">
    <property type="protein sequence ID" value="AVESA.00010b.r2.6DG1151700.1.CDS"/>
    <property type="gene ID" value="AVESA.00010b.r2.6DG1151700"/>
</dbReference>
<evidence type="ECO:0000313" key="2">
    <source>
        <dbReference type="Proteomes" id="UP001732700"/>
    </source>
</evidence>
<sequence length="207" mass="22471">MACINTLQSCSMFKGAKAEGGARRGRASGFGCRASTFMDGNGLRLGLDENPDAIISGEWPDNFSLVSYDDFRAYLQSQQQQDAQAGDQQRVALLREAMSTPVLMVTAEQTLEEVQGHFQVVSGLPVVDSARRCVGVVVKSDQPKTKIAQVMTSPAITLSCDKTVTDAAALMLKKKIHRLPIVNQDNQVIGIVTRDDVLRALEAMLKI</sequence>
<protein>
    <submittedName>
        <fullName evidence="1">Uncharacterized protein</fullName>
    </submittedName>
</protein>
<reference evidence="1" key="2">
    <citation type="submission" date="2025-09" db="UniProtKB">
        <authorList>
            <consortium name="EnsemblPlants"/>
        </authorList>
    </citation>
    <scope>IDENTIFICATION</scope>
</reference>
<dbReference type="Proteomes" id="UP001732700">
    <property type="component" value="Chromosome 6D"/>
</dbReference>
<accession>A0ACD5ZEW1</accession>